<dbReference type="InterPro" id="IPR050969">
    <property type="entry name" value="Dev_Signal_Modulators"/>
</dbReference>
<keyword evidence="1" id="KW-0732">Signal</keyword>
<dbReference type="GO" id="GO:0005576">
    <property type="term" value="C:extracellular region"/>
    <property type="evidence" value="ECO:0007669"/>
    <property type="project" value="TreeGrafter"/>
</dbReference>
<dbReference type="PROSITE" id="PS51233">
    <property type="entry name" value="VWFD"/>
    <property type="match status" value="1"/>
</dbReference>
<dbReference type="PROSITE" id="PS00022">
    <property type="entry name" value="EGF_1"/>
    <property type="match status" value="1"/>
</dbReference>
<evidence type="ECO:0000256" key="3">
    <source>
        <dbReference type="SAM" id="MobiDB-lite"/>
    </source>
</evidence>
<feature type="transmembrane region" description="Helical" evidence="4">
    <location>
        <begin position="1130"/>
        <end position="1151"/>
    </location>
</feature>
<dbReference type="PANTHER" id="PTHR14949:SF54">
    <property type="entry name" value="VWFD DOMAIN-CONTAINING PROTEIN"/>
    <property type="match status" value="1"/>
</dbReference>
<feature type="domain" description="VWFD" evidence="5">
    <location>
        <begin position="366"/>
        <end position="542"/>
    </location>
</feature>
<dbReference type="GO" id="GO:0009986">
    <property type="term" value="C:cell surface"/>
    <property type="evidence" value="ECO:0007669"/>
    <property type="project" value="TreeGrafter"/>
</dbReference>
<accession>A0A6J8BEY7</accession>
<dbReference type="Pfam" id="PF23106">
    <property type="entry name" value="EGF_Teneurin"/>
    <property type="match status" value="1"/>
</dbReference>
<keyword evidence="4" id="KW-0812">Transmembrane</keyword>
<feature type="region of interest" description="Disordered" evidence="3">
    <location>
        <begin position="708"/>
        <end position="737"/>
    </location>
</feature>
<feature type="compositionally biased region" description="Polar residues" evidence="3">
    <location>
        <begin position="1072"/>
        <end position="1096"/>
    </location>
</feature>
<dbReference type="EMBL" id="CACVKT020003231">
    <property type="protein sequence ID" value="CAC5382495.1"/>
    <property type="molecule type" value="Genomic_DNA"/>
</dbReference>
<sequence length="1153" mass="130024">MDSFVPPPNNIAVEGNTSPSAYFILTTKISMILQGNVSTLPSRGERLTIKACQRGFIKCCQNTFSVEVQNCNDFNVFYLTTIPACPGRYCTVGPPAPCPPGMASETGFQPCQNLDISFSVSPKVEGFISKSNSGQNDLAFRCNVAMPSNYKQYFFDVVWYINKNEIVKKQKIQYSKLDTDGSLYRIDWDSHPKGPKVLGFWVVCCMSARRSSTSVPTPCNSSKEFYAGAQLEKYSFRIKSGKEVNIKIKSTVPVACFTFRGRTDCAIAIELFSLKDQVQSIPANCNESSSDVDLHTTASSCGLTFDGSKWDTYHTFTLRTLGDQTKRPSYTCKAKLISNSNTDTLWQNYQLPEVSIHVFNEEKPIGVCISRNDPQVFSFDGKEFITHEKGEFVLYRNKEKPIEVHTIHRFEYGKNYYRHWGSNCAIMIRAATDMFVIYGCNSPTRWITRRLNCKSGQQYLEVFERNKDFEVILPTGTLININVRPTWLNIHITLSQSEWDQTEGLCGNHNGNKGDDFTTKNGDLVGETEFVKSWEVPGSQSLFVAKSRAEKMKTQVLYCSCYNKSNIEDIANTNENTADCAWKENLPRCKPLNYKENKCHIYGRTKREIEDDFEFDVPLEVIKYEEGPKVFEWENGWTEQKAINACESHFKKSKLFKLCSKIIHSSNDDIKTCVNDIKMSGSDIFLSASLDSMKAACVNEIRTNTTFWKPKPRPPLPTTTERTMQSDMKPSSTTTSTTTARKFDIAEIEVISILDIAEQVFDNDCPNDCSELGTCQQGTCECNDGFEGDDCSIDQRKEPEVFGLFEESFCDLSKRHCSFVSLFGKGFYESGIVKCRILEAKIELNEVKPKTLNVTTDGSLIAFAEVKCPLGQMAVNKLQTFPVLDAFLVSVSFDNIKYSTGSPIIVYDSTCTICKGVKGNVDCRMREDVCVVERKCYKQEHTMCKPSTTFAPTEQTTSSEILYETSEQTSSSDKLYDPSEQTTGSEKLYKNSQQTTSSEILNKTSQKTTSSEILYETSEQTTSSEMLYERSEQITSSDIVYETSEQTTSSEKLYETSEQTTTQEILYEPRKQTTSSEKLYETSKQTTSSEKPFTSSETTTSLDILYEISKQTTSSEKLYEHSKQTISPEIFYLGAVLGGLGIVVVPTLLLIRR</sequence>
<evidence type="ECO:0000313" key="6">
    <source>
        <dbReference type="EMBL" id="CAC5382495.1"/>
    </source>
</evidence>
<keyword evidence="2" id="KW-1015">Disulfide bond</keyword>
<reference evidence="6 7" key="1">
    <citation type="submission" date="2020-06" db="EMBL/GenBank/DDBJ databases">
        <authorList>
            <person name="Li R."/>
            <person name="Bekaert M."/>
        </authorList>
    </citation>
    <scope>NUCLEOTIDE SEQUENCE [LARGE SCALE GENOMIC DNA]</scope>
    <source>
        <strain evidence="7">wild</strain>
    </source>
</reference>
<dbReference type="InterPro" id="IPR001846">
    <property type="entry name" value="VWF_type-D"/>
</dbReference>
<dbReference type="PANTHER" id="PTHR14949">
    <property type="entry name" value="EGF-LIKE-DOMAIN, MULTIPLE 7, 8"/>
    <property type="match status" value="1"/>
</dbReference>
<evidence type="ECO:0000259" key="5">
    <source>
        <dbReference type="PROSITE" id="PS51233"/>
    </source>
</evidence>
<dbReference type="OrthoDB" id="10001041at2759"/>
<feature type="region of interest" description="Disordered" evidence="3">
    <location>
        <begin position="965"/>
        <end position="1096"/>
    </location>
</feature>
<gene>
    <name evidence="6" type="ORF">MCOR_18317</name>
</gene>
<dbReference type="Proteomes" id="UP000507470">
    <property type="component" value="Unassembled WGS sequence"/>
</dbReference>
<name>A0A6J8BEY7_MYTCO</name>
<evidence type="ECO:0000256" key="4">
    <source>
        <dbReference type="SAM" id="Phobius"/>
    </source>
</evidence>
<dbReference type="InterPro" id="IPR000742">
    <property type="entry name" value="EGF"/>
</dbReference>
<keyword evidence="4" id="KW-0472">Membrane</keyword>
<evidence type="ECO:0000256" key="2">
    <source>
        <dbReference type="ARBA" id="ARBA00023157"/>
    </source>
</evidence>
<dbReference type="AlphaFoldDB" id="A0A6J8BEY7"/>
<dbReference type="PROSITE" id="PS01186">
    <property type="entry name" value="EGF_2"/>
    <property type="match status" value="1"/>
</dbReference>
<evidence type="ECO:0000313" key="7">
    <source>
        <dbReference type="Proteomes" id="UP000507470"/>
    </source>
</evidence>
<keyword evidence="4" id="KW-1133">Transmembrane helix</keyword>
<dbReference type="Gene3D" id="2.60.120.260">
    <property type="entry name" value="Galactose-binding domain-like"/>
    <property type="match status" value="1"/>
</dbReference>
<dbReference type="InterPro" id="IPR058727">
    <property type="entry name" value="Helical_Vwde"/>
</dbReference>
<dbReference type="Pfam" id="PF26129">
    <property type="entry name" value="Vwde"/>
    <property type="match status" value="1"/>
</dbReference>
<organism evidence="6 7">
    <name type="scientific">Mytilus coruscus</name>
    <name type="common">Sea mussel</name>
    <dbReference type="NCBI Taxonomy" id="42192"/>
    <lineage>
        <taxon>Eukaryota</taxon>
        <taxon>Metazoa</taxon>
        <taxon>Spiralia</taxon>
        <taxon>Lophotrochozoa</taxon>
        <taxon>Mollusca</taxon>
        <taxon>Bivalvia</taxon>
        <taxon>Autobranchia</taxon>
        <taxon>Pteriomorphia</taxon>
        <taxon>Mytilida</taxon>
        <taxon>Mytiloidea</taxon>
        <taxon>Mytilidae</taxon>
        <taxon>Mytilinae</taxon>
        <taxon>Mytilus</taxon>
    </lineage>
</organism>
<feature type="compositionally biased region" description="Polar residues" evidence="3">
    <location>
        <begin position="965"/>
        <end position="1025"/>
    </location>
</feature>
<protein>
    <recommendedName>
        <fullName evidence="5">VWFD domain-containing protein</fullName>
    </recommendedName>
</protein>
<keyword evidence="7" id="KW-1185">Reference proteome</keyword>
<proteinExistence type="predicted"/>
<feature type="compositionally biased region" description="Polar residues" evidence="3">
    <location>
        <begin position="1033"/>
        <end position="1064"/>
    </location>
</feature>
<dbReference type="Pfam" id="PF00094">
    <property type="entry name" value="VWD"/>
    <property type="match status" value="1"/>
</dbReference>
<dbReference type="GO" id="GO:0005102">
    <property type="term" value="F:signaling receptor binding"/>
    <property type="evidence" value="ECO:0007669"/>
    <property type="project" value="TreeGrafter"/>
</dbReference>
<evidence type="ECO:0000256" key="1">
    <source>
        <dbReference type="ARBA" id="ARBA00022729"/>
    </source>
</evidence>